<keyword evidence="6 8" id="KW-0472">Membrane</keyword>
<feature type="transmembrane region" description="Helical" evidence="8">
    <location>
        <begin position="58"/>
        <end position="79"/>
    </location>
</feature>
<feature type="transmembrane region" description="Helical" evidence="8">
    <location>
        <begin position="398"/>
        <end position="417"/>
    </location>
</feature>
<keyword evidence="2" id="KW-1003">Cell membrane</keyword>
<feature type="transmembrane region" description="Helical" evidence="8">
    <location>
        <begin position="251"/>
        <end position="271"/>
    </location>
</feature>
<keyword evidence="5" id="KW-0560">Oxidoreductase</keyword>
<proteinExistence type="predicted"/>
<evidence type="ECO:0000259" key="9">
    <source>
        <dbReference type="Pfam" id="PF00361"/>
    </source>
</evidence>
<reference evidence="10 11" key="1">
    <citation type="submission" date="2017-09" db="EMBL/GenBank/DDBJ databases">
        <title>Metagenomic Analysis Reveals Denitrifying Candidatus Accumulibacter and Flanking Population as a Source of N2O.</title>
        <authorList>
            <person name="Gao H."/>
            <person name="Mao Y."/>
            <person name="Zhao X."/>
            <person name="Liu W.-T."/>
            <person name="Zhang T."/>
            <person name="Wells G."/>
        </authorList>
    </citation>
    <scope>NUCLEOTIDE SEQUENCE [LARGE SCALE GENOMIC DNA]</scope>
    <source>
        <strain evidence="10">CANDO_2_IC</strain>
    </source>
</reference>
<organism evidence="10 11">
    <name type="scientific">Candidatus Accumulibacter phosphatis</name>
    <dbReference type="NCBI Taxonomy" id="327160"/>
    <lineage>
        <taxon>Bacteria</taxon>
        <taxon>Pseudomonadati</taxon>
        <taxon>Pseudomonadota</taxon>
        <taxon>Betaproteobacteria</taxon>
        <taxon>Candidatus Accumulibacter</taxon>
    </lineage>
</organism>
<dbReference type="Pfam" id="PF00361">
    <property type="entry name" value="Proton_antipo_M"/>
    <property type="match status" value="1"/>
</dbReference>
<dbReference type="EMBL" id="PDHS01000544">
    <property type="protein sequence ID" value="MQM32516.1"/>
    <property type="molecule type" value="Genomic_DNA"/>
</dbReference>
<feature type="transmembrane region" description="Helical" evidence="8">
    <location>
        <begin position="91"/>
        <end position="108"/>
    </location>
</feature>
<evidence type="ECO:0000256" key="6">
    <source>
        <dbReference type="ARBA" id="ARBA00023136"/>
    </source>
</evidence>
<comment type="subcellular location">
    <subcellularLocation>
        <location evidence="1">Cell membrane</location>
        <topology evidence="1">Multi-pass membrane protein</topology>
    </subcellularLocation>
    <subcellularLocation>
        <location evidence="7">Membrane</location>
        <topology evidence="7">Multi-pass membrane protein</topology>
    </subcellularLocation>
</comment>
<feature type="transmembrane region" description="Helical" evidence="8">
    <location>
        <begin position="18"/>
        <end position="38"/>
    </location>
</feature>
<feature type="transmembrane region" description="Helical" evidence="8">
    <location>
        <begin position="114"/>
        <end position="133"/>
    </location>
</feature>
<evidence type="ECO:0000256" key="5">
    <source>
        <dbReference type="ARBA" id="ARBA00023002"/>
    </source>
</evidence>
<evidence type="ECO:0000256" key="4">
    <source>
        <dbReference type="ARBA" id="ARBA00022989"/>
    </source>
</evidence>
<evidence type="ECO:0000256" key="1">
    <source>
        <dbReference type="ARBA" id="ARBA00004651"/>
    </source>
</evidence>
<dbReference type="PRINTS" id="PR01434">
    <property type="entry name" value="NADHDHGNASE5"/>
</dbReference>
<dbReference type="PANTHER" id="PTHR42682:SF4">
    <property type="entry name" value="NADH-UBIQUINONE_PLASTOQUINONE"/>
    <property type="match status" value="1"/>
</dbReference>
<name>A0A6A7RZU9_9PROT</name>
<evidence type="ECO:0000256" key="7">
    <source>
        <dbReference type="RuleBase" id="RU000320"/>
    </source>
</evidence>
<feature type="transmembrane region" description="Helical" evidence="8">
    <location>
        <begin position="438"/>
        <end position="459"/>
    </location>
</feature>
<feature type="domain" description="NADH:quinone oxidoreductase/Mrp antiporter transmembrane" evidence="9">
    <location>
        <begin position="108"/>
        <end position="406"/>
    </location>
</feature>
<feature type="transmembrane region" description="Helical" evidence="8">
    <location>
        <begin position="318"/>
        <end position="338"/>
    </location>
</feature>
<evidence type="ECO:0000256" key="3">
    <source>
        <dbReference type="ARBA" id="ARBA00022692"/>
    </source>
</evidence>
<evidence type="ECO:0000256" key="2">
    <source>
        <dbReference type="ARBA" id="ARBA00022475"/>
    </source>
</evidence>
<gene>
    <name evidence="10" type="ORF">CRU78_19295</name>
</gene>
<feature type="transmembrane region" description="Helical" evidence="8">
    <location>
        <begin position="185"/>
        <end position="210"/>
    </location>
</feature>
<dbReference type="AlphaFoldDB" id="A0A6A7RZU9"/>
<feature type="non-terminal residue" evidence="10">
    <location>
        <position position="1"/>
    </location>
</feature>
<dbReference type="Proteomes" id="UP000342300">
    <property type="component" value="Unassembled WGS sequence"/>
</dbReference>
<feature type="transmembrane region" description="Helical" evidence="8">
    <location>
        <begin position="359"/>
        <end position="378"/>
    </location>
</feature>
<dbReference type="GO" id="GO:0005886">
    <property type="term" value="C:plasma membrane"/>
    <property type="evidence" value="ECO:0007669"/>
    <property type="project" value="UniProtKB-SubCell"/>
</dbReference>
<dbReference type="GO" id="GO:0016491">
    <property type="term" value="F:oxidoreductase activity"/>
    <property type="evidence" value="ECO:0007669"/>
    <property type="project" value="UniProtKB-KW"/>
</dbReference>
<accession>A0A6A7RZU9</accession>
<sequence length="480" mass="50752">RLWARQNGSSNAANPARWLALLILVATGVFTYFAGVGATADYAGISLNFGGLTLTMDGLGLFLAVTVLALGILVTLFSVPYMQAEVGEEKFYALLTAMIGAIIGLGCATDLFNLWLWFEAMAVASYFLVAFYRDQKASLEAGWKYLVQSATGSTLVMLGIALAFAATGSLRFDELRLAAASADPLLLAAGALFIIGFGVKTALVPLHTWLPDAHSQAPSGISAMLSGIVIEAGLVAMLRSLGILYATSQVWGYLLLGFGALNLLVGNLMALRQTQVKRLLAYSSLSHVGYMLIGFGMAFAFAMPNGAIGGFFHLFNHALMKGLAFLAAGALLYALYIAKGHHGPLVLDDLNGASKRYPLTAFCFSLAVLALGGLPPLAGFMSKWQIFVSGFETGSTVAIILVIFAALNSVLSLGYYAPLVNRLYRGQPSQTVQEGGKISPWMAAPMVILALAIVLFGVWPSLLTNLTSRAALGLFMLMGG</sequence>
<evidence type="ECO:0000313" key="11">
    <source>
        <dbReference type="Proteomes" id="UP000342300"/>
    </source>
</evidence>
<dbReference type="InterPro" id="IPR001750">
    <property type="entry name" value="ND/Mrp_TM"/>
</dbReference>
<comment type="caution">
    <text evidence="10">The sequence shown here is derived from an EMBL/GenBank/DDBJ whole genome shotgun (WGS) entry which is preliminary data.</text>
</comment>
<evidence type="ECO:0000313" key="10">
    <source>
        <dbReference type="EMBL" id="MQM32516.1"/>
    </source>
</evidence>
<evidence type="ECO:0000256" key="8">
    <source>
        <dbReference type="SAM" id="Phobius"/>
    </source>
</evidence>
<dbReference type="PANTHER" id="PTHR42682">
    <property type="entry name" value="HYDROGENASE-4 COMPONENT F"/>
    <property type="match status" value="1"/>
</dbReference>
<dbReference type="InterPro" id="IPR052175">
    <property type="entry name" value="ComplexI-like_HydComp"/>
</dbReference>
<feature type="transmembrane region" description="Helical" evidence="8">
    <location>
        <begin position="145"/>
        <end position="165"/>
    </location>
</feature>
<protein>
    <recommendedName>
        <fullName evidence="9">NADH:quinone oxidoreductase/Mrp antiporter transmembrane domain-containing protein</fullName>
    </recommendedName>
</protein>
<feature type="transmembrane region" description="Helical" evidence="8">
    <location>
        <begin position="222"/>
        <end position="245"/>
    </location>
</feature>
<keyword evidence="3 7" id="KW-0812">Transmembrane</keyword>
<keyword evidence="4 8" id="KW-1133">Transmembrane helix</keyword>